<feature type="compositionally biased region" description="Basic residues" evidence="1">
    <location>
        <begin position="128"/>
        <end position="137"/>
    </location>
</feature>
<dbReference type="EMBL" id="CAWUFR010000009">
    <property type="protein sequence ID" value="CAK6952068.1"/>
    <property type="molecule type" value="Genomic_DNA"/>
</dbReference>
<feature type="compositionally biased region" description="Basic and acidic residues" evidence="1">
    <location>
        <begin position="374"/>
        <end position="385"/>
    </location>
</feature>
<dbReference type="Proteomes" id="UP001314229">
    <property type="component" value="Unassembled WGS sequence"/>
</dbReference>
<reference evidence="2 3" key="1">
    <citation type="submission" date="2024-01" db="EMBL/GenBank/DDBJ databases">
        <authorList>
            <person name="Alioto T."/>
            <person name="Alioto T."/>
            <person name="Gomez Garrido J."/>
        </authorList>
    </citation>
    <scope>NUCLEOTIDE SEQUENCE [LARGE SCALE GENOMIC DNA]</scope>
</reference>
<comment type="caution">
    <text evidence="2">The sequence shown here is derived from an EMBL/GenBank/DDBJ whole genome shotgun (WGS) entry which is preliminary data.</text>
</comment>
<sequence length="437" mass="49905">MRAHIQRFFCSSQMESTDAREITSHQSVLQKVSKTLFSLHLISGKMKQTKHPAMNMSYERPETETAADNLCEVDGFHSLSIRVEYYRSLEYNLKWESHMFTKHSSRLQNSSKKNAQESPSPNKDVIQRRLRSRRHPTWQKEADDGEVNTDEGSRLDIIDLINSTHDEEHVAVEDDGKFVEVPDKGVDESDEDCGSDNGSIVSGPSFLQLNSPKKLKPLYGLCQACRKLYQKAKKMKAPIKDKLLDNDPSSLTCDQWVLLKQWRPRRLPDSRGNLELVKRRLVKNKVKRSEQYLGDSCVCSRPHTFLQRNLRRCVQVPAKKQRKNRKKGKKRARDDSQGSRVAKQKRLHGNNAGRHTSINCADDNGHGRSPGSEGWRDEERDDTTDAHVTEIIPSSVTYAPTVRIPTKQKAAKNTSGFRSLLTQMLGNTSVIVRETRK</sequence>
<proteinExistence type="predicted"/>
<evidence type="ECO:0000313" key="3">
    <source>
        <dbReference type="Proteomes" id="UP001314229"/>
    </source>
</evidence>
<evidence type="ECO:0000313" key="2">
    <source>
        <dbReference type="EMBL" id="CAK6952068.1"/>
    </source>
</evidence>
<dbReference type="AlphaFoldDB" id="A0AAV1MZ60"/>
<feature type="region of interest" description="Disordered" evidence="1">
    <location>
        <begin position="315"/>
        <end position="385"/>
    </location>
</feature>
<gene>
    <name evidence="2" type="ORF">FSCOSCO3_A020117</name>
</gene>
<evidence type="ECO:0000256" key="1">
    <source>
        <dbReference type="SAM" id="MobiDB-lite"/>
    </source>
</evidence>
<feature type="region of interest" description="Disordered" evidence="1">
    <location>
        <begin position="104"/>
        <end position="150"/>
    </location>
</feature>
<feature type="compositionally biased region" description="Basic residues" evidence="1">
    <location>
        <begin position="319"/>
        <end position="331"/>
    </location>
</feature>
<organism evidence="2 3">
    <name type="scientific">Scomber scombrus</name>
    <name type="common">Atlantic mackerel</name>
    <name type="synonym">Scomber vernalis</name>
    <dbReference type="NCBI Taxonomy" id="13677"/>
    <lineage>
        <taxon>Eukaryota</taxon>
        <taxon>Metazoa</taxon>
        <taxon>Chordata</taxon>
        <taxon>Craniata</taxon>
        <taxon>Vertebrata</taxon>
        <taxon>Euteleostomi</taxon>
        <taxon>Actinopterygii</taxon>
        <taxon>Neopterygii</taxon>
        <taxon>Teleostei</taxon>
        <taxon>Neoteleostei</taxon>
        <taxon>Acanthomorphata</taxon>
        <taxon>Pelagiaria</taxon>
        <taxon>Scombriformes</taxon>
        <taxon>Scombridae</taxon>
        <taxon>Scomber</taxon>
    </lineage>
</organism>
<accession>A0AAV1MZ60</accession>
<feature type="compositionally biased region" description="Polar residues" evidence="1">
    <location>
        <begin position="106"/>
        <end position="121"/>
    </location>
</feature>
<keyword evidence="3" id="KW-1185">Reference proteome</keyword>
<protein>
    <submittedName>
        <fullName evidence="2">Uncharacterized protein si:ch211-227n13.3</fullName>
    </submittedName>
</protein>
<name>A0AAV1MZ60_SCOSC</name>